<dbReference type="Pfam" id="PF00534">
    <property type="entry name" value="Glycos_transf_1"/>
    <property type="match status" value="1"/>
</dbReference>
<feature type="domain" description="Glycosyltransferase subfamily 4-like N-terminal" evidence="4">
    <location>
        <begin position="17"/>
        <end position="158"/>
    </location>
</feature>
<keyword evidence="1" id="KW-0328">Glycosyltransferase</keyword>
<evidence type="ECO:0000313" key="6">
    <source>
        <dbReference type="Proteomes" id="UP000192783"/>
    </source>
</evidence>
<accession>A0A1W1X1G7</accession>
<proteinExistence type="predicted"/>
<dbReference type="Pfam" id="PF13439">
    <property type="entry name" value="Glyco_transf_4"/>
    <property type="match status" value="1"/>
</dbReference>
<evidence type="ECO:0000259" key="4">
    <source>
        <dbReference type="Pfam" id="PF13439"/>
    </source>
</evidence>
<dbReference type="GO" id="GO:0016757">
    <property type="term" value="F:glycosyltransferase activity"/>
    <property type="evidence" value="ECO:0007669"/>
    <property type="project" value="UniProtKB-KW"/>
</dbReference>
<dbReference type="InterPro" id="IPR001296">
    <property type="entry name" value="Glyco_trans_1"/>
</dbReference>
<keyword evidence="2 5" id="KW-0808">Transferase</keyword>
<dbReference type="PANTHER" id="PTHR12526">
    <property type="entry name" value="GLYCOSYLTRANSFERASE"/>
    <property type="match status" value="1"/>
</dbReference>
<evidence type="ECO:0000259" key="3">
    <source>
        <dbReference type="Pfam" id="PF00534"/>
    </source>
</evidence>
<dbReference type="AlphaFoldDB" id="A0A1W1X1G7"/>
<keyword evidence="6" id="KW-1185">Reference proteome</keyword>
<reference evidence="5 6" key="1">
    <citation type="submission" date="2017-04" db="EMBL/GenBank/DDBJ databases">
        <authorList>
            <person name="Afonso C.L."/>
            <person name="Miller P.J."/>
            <person name="Scott M.A."/>
            <person name="Spackman E."/>
            <person name="Goraichik I."/>
            <person name="Dimitrov K.M."/>
            <person name="Suarez D.L."/>
            <person name="Swayne D.E."/>
        </authorList>
    </citation>
    <scope>NUCLEOTIDE SEQUENCE [LARGE SCALE GENOMIC DNA]</scope>
    <source>
        <strain evidence="5 6">DSM 13146</strain>
    </source>
</reference>
<organism evidence="5 6">
    <name type="scientific">Desulfacinum hydrothermale DSM 13146</name>
    <dbReference type="NCBI Taxonomy" id="1121390"/>
    <lineage>
        <taxon>Bacteria</taxon>
        <taxon>Pseudomonadati</taxon>
        <taxon>Thermodesulfobacteriota</taxon>
        <taxon>Syntrophobacteria</taxon>
        <taxon>Syntrophobacterales</taxon>
        <taxon>Syntrophobacteraceae</taxon>
        <taxon>Desulfacinum</taxon>
    </lineage>
</organism>
<dbReference type="EMBL" id="FWXF01000001">
    <property type="protein sequence ID" value="SMC17683.1"/>
    <property type="molecule type" value="Genomic_DNA"/>
</dbReference>
<feature type="domain" description="Glycosyl transferase family 1" evidence="3">
    <location>
        <begin position="168"/>
        <end position="333"/>
    </location>
</feature>
<evidence type="ECO:0000313" key="5">
    <source>
        <dbReference type="EMBL" id="SMC17683.1"/>
    </source>
</evidence>
<dbReference type="Proteomes" id="UP000192783">
    <property type="component" value="Unassembled WGS sequence"/>
</dbReference>
<name>A0A1W1X1G7_9BACT</name>
<dbReference type="CDD" id="cd03811">
    <property type="entry name" value="GT4_GT28_WabH-like"/>
    <property type="match status" value="1"/>
</dbReference>
<dbReference type="Gene3D" id="3.40.50.2000">
    <property type="entry name" value="Glycogen Phosphorylase B"/>
    <property type="match status" value="2"/>
</dbReference>
<dbReference type="STRING" id="1121390.SAMN02746041_00370"/>
<protein>
    <submittedName>
        <fullName evidence="5">Glycosyltransferase involved in cell wall bisynthesis</fullName>
    </submittedName>
</protein>
<dbReference type="SUPFAM" id="SSF53756">
    <property type="entry name" value="UDP-Glycosyltransferase/glycogen phosphorylase"/>
    <property type="match status" value="1"/>
</dbReference>
<sequence length="359" mass="40100">MPMELVPSLHIIGSRAMGGAESFFARLVNGLVEKGAPVQAVLRPQSPLPRHLASSVTVHTVAMRNGWDILSALQLRKLVEREACPIVQTYMGRATRLTRIPKGLDVVHVARLGGYYKIQGYYTHAHAWIGNTRGICDYLIASGLPAQKVHHVPNFVDTPAPIPESLRKDLRKRWKIPDEAWILFSLGRFVEKKGFDDLLKAFSLLPEKISSKRIFLAIAGDGPLKGRLFRLANQLGIEARVRWLGWQDDPGPFFSMGDIFVCPSRHEPLGNVILEAWSHGKAVVTTETVGPTEIASDGDTAILARIADPQHLASSIRKALEDEDLRRFLAESGNRQFKENYTKDAVVTQYLTLYDRLLR</sequence>
<evidence type="ECO:0000256" key="2">
    <source>
        <dbReference type="ARBA" id="ARBA00022679"/>
    </source>
</evidence>
<dbReference type="InterPro" id="IPR028098">
    <property type="entry name" value="Glyco_trans_4-like_N"/>
</dbReference>
<evidence type="ECO:0000256" key="1">
    <source>
        <dbReference type="ARBA" id="ARBA00022676"/>
    </source>
</evidence>
<dbReference type="PANTHER" id="PTHR12526:SF510">
    <property type="entry name" value="D-INOSITOL 3-PHOSPHATE GLYCOSYLTRANSFERASE"/>
    <property type="match status" value="1"/>
</dbReference>
<gene>
    <name evidence="5" type="ORF">SAMN02746041_00370</name>
</gene>